<dbReference type="OrthoDB" id="65445at2759"/>
<organism evidence="1">
    <name type="scientific">Triticum aestivum</name>
    <name type="common">Wheat</name>
    <dbReference type="NCBI Taxonomy" id="4565"/>
    <lineage>
        <taxon>Eukaryota</taxon>
        <taxon>Viridiplantae</taxon>
        <taxon>Streptophyta</taxon>
        <taxon>Embryophyta</taxon>
        <taxon>Tracheophyta</taxon>
        <taxon>Spermatophyta</taxon>
        <taxon>Magnoliopsida</taxon>
        <taxon>Liliopsida</taxon>
        <taxon>Poales</taxon>
        <taxon>Poaceae</taxon>
        <taxon>BOP clade</taxon>
        <taxon>Pooideae</taxon>
        <taxon>Triticodae</taxon>
        <taxon>Triticeae</taxon>
        <taxon>Triticinae</taxon>
        <taxon>Triticum</taxon>
    </lineage>
</organism>
<dbReference type="Gramene" id="TraesCS3B02G038500.1">
    <property type="protein sequence ID" value="TraesCS3B02G038500.1"/>
    <property type="gene ID" value="TraesCS3B02G038500"/>
</dbReference>
<sequence length="110" mass="12234">MGSYNAFLATTLPPEHRIYDPDAESLYGPSMGVFKFRHWGYMEGPFNGHPPHDRRVEFLGVRVFHVDEDTKVEKAEFFYERGNFLTSFLSAPATSASAASASGGPVMRGD</sequence>
<dbReference type="Proteomes" id="UP000019116">
    <property type="component" value="Chromosome 3B"/>
</dbReference>
<dbReference type="PANTHER" id="PTHR31723">
    <property type="entry name" value="PATHOGENESIS-RELATED FAMILY PROTEIN"/>
    <property type="match status" value="1"/>
</dbReference>
<evidence type="ECO:0000313" key="1">
    <source>
        <dbReference type="EnsemblPlants" id="TraesCS3B02G038500.1"/>
    </source>
</evidence>
<name>A0A077RPD1_WHEAT</name>
<reference evidence="1" key="2">
    <citation type="submission" date="2018-10" db="UniProtKB">
        <authorList>
            <consortium name="EnsemblPlants"/>
        </authorList>
    </citation>
    <scope>IDENTIFICATION</scope>
</reference>
<proteinExistence type="predicted"/>
<reference evidence="1" key="1">
    <citation type="submission" date="2018-08" db="EMBL/GenBank/DDBJ databases">
        <authorList>
            <person name="Rossello M."/>
        </authorList>
    </citation>
    <scope>NUCLEOTIDE SEQUENCE [LARGE SCALE GENOMIC DNA]</scope>
    <source>
        <strain evidence="1">cv. Chinese Spring</strain>
    </source>
</reference>
<protein>
    <submittedName>
        <fullName evidence="1">Uncharacterized protein</fullName>
    </submittedName>
</protein>
<dbReference type="SUPFAM" id="SSF54427">
    <property type="entry name" value="NTF2-like"/>
    <property type="match status" value="1"/>
</dbReference>
<dbReference type="PANTHER" id="PTHR31723:SF5">
    <property type="entry name" value="OS01G0248500 PROTEIN"/>
    <property type="match status" value="1"/>
</dbReference>
<keyword evidence="2" id="KW-1185">Reference proteome</keyword>
<dbReference type="SMR" id="A0A077RPD1"/>
<dbReference type="HOGENOM" id="CLU_066755_2_1_1"/>
<dbReference type="Gramene" id="TraesCS3B03G0087400.1">
    <property type="protein sequence ID" value="TraesCS3B03G0087400.1.CDS"/>
    <property type="gene ID" value="TraesCS3B03G0087400"/>
</dbReference>
<dbReference type="AlphaFoldDB" id="A0A077RPD1"/>
<dbReference type="STRING" id="4565.A0A077RPD1"/>
<accession>A0A077RPD1</accession>
<dbReference type="InterPro" id="IPR053218">
    <property type="entry name" value="Pathogen-related_defense"/>
</dbReference>
<dbReference type="EnsemblPlants" id="TraesCS3B02G038500.1">
    <property type="protein sequence ID" value="TraesCS3B02G038500.1"/>
    <property type="gene ID" value="TraesCS3B02G038500"/>
</dbReference>
<evidence type="ECO:0000313" key="2">
    <source>
        <dbReference type="Proteomes" id="UP000019116"/>
    </source>
</evidence>
<dbReference type="Gramene" id="TraesKAR3B01G0016880.1">
    <property type="protein sequence ID" value="cds.TraesKAR3B01G0016880.1"/>
    <property type="gene ID" value="TraesKAR3B01G0016880"/>
</dbReference>
<dbReference type="InterPro" id="IPR032710">
    <property type="entry name" value="NTF2-like_dom_sf"/>
</dbReference>